<dbReference type="Proteomes" id="UP000786811">
    <property type="component" value="Unassembled WGS sequence"/>
</dbReference>
<dbReference type="AlphaFoldDB" id="A0A8J2HNI8"/>
<protein>
    <recommendedName>
        <fullName evidence="3">Transposase domain-containing protein</fullName>
    </recommendedName>
</protein>
<evidence type="ECO:0000313" key="2">
    <source>
        <dbReference type="Proteomes" id="UP000786811"/>
    </source>
</evidence>
<evidence type="ECO:0008006" key="3">
    <source>
        <dbReference type="Google" id="ProtNLM"/>
    </source>
</evidence>
<reference evidence="1" key="1">
    <citation type="submission" date="2021-04" db="EMBL/GenBank/DDBJ databases">
        <authorList>
            <person name="Chebbi M.A.C M."/>
        </authorList>
    </citation>
    <scope>NUCLEOTIDE SEQUENCE</scope>
</reference>
<gene>
    <name evidence="1" type="ORF">HICCMSTLAB_LOCUS9671</name>
</gene>
<dbReference type="OrthoDB" id="8191915at2759"/>
<sequence length="760" mass="87140">MGKIKGKNSRGPYKQYNLLNNSKKIPVRTRYDWKKKHLARQLNQVSHDDKSLSSKLINSVQIEISDMCVNNNDSESLMNISDDNRVDDKIFEDCPDSAPRDTINDIQNESFPTNHDALNTSQIIDKTIPPTYKKEILKSQLINNLLVMAIKWRRNTTYAVAQDILNLYAIEDIYDGKAYKKVMTSDDMISINFNVDGAPIFESSNTSAYPVLCTLNELSPSDRKNHIMMSSIWFGNGKPKNMNAYLTPFVNEAKELLKEGLTYTFKGQTYAKKVIILIGICDSVARPLVQCTKQFNGEYGCGLCLHPGKSIAKGRGFARVYPVVNGEFFGEGLRSHEQTLIHAEAKTKEDKKGIKRKSALCDIPNYDIVKNLDVDWMHCVALGVSRQFANLWFDSTNSNKKFYFGDIIDQFDALILSLSPTSDFTRIPKGLKDRVHMKTHEWVVFLLAYSLPVMKMCFPIKFVKHWALLVDGISILTKKSIMKSELVYADQCLKEFIREVESLYGEKYLSFNVHLLAHLAESVENWGPLFTHSAFIYEDFNQLIENSVNSPNGVSIQICDSFRLKCTIDRLYNLCQNDLTPQQKKFFDGLRNKNSKPASTLVLRNCKVLGKSKIVTKLPQDQRRALQRLDIKLDSTYTIYKYRRCIINQEIITSKIYKREKKRTNYTVLLKNGQIFEIKCFVGLKNNNDVESYLIGNYYSSKKESFLKNRRLDQLISLNDKLHTISAISSKMVAQKVMIIKMNDDQLIAYVHLCNSELLN</sequence>
<dbReference type="PANTHER" id="PTHR46579">
    <property type="entry name" value="F5/8 TYPE C DOMAIN-CONTAINING PROTEIN-RELATED"/>
    <property type="match status" value="1"/>
</dbReference>
<evidence type="ECO:0000313" key="1">
    <source>
        <dbReference type="EMBL" id="CAG5100598.1"/>
    </source>
</evidence>
<dbReference type="PANTHER" id="PTHR46579:SF1">
    <property type="entry name" value="F5_8 TYPE C DOMAIN-CONTAINING PROTEIN"/>
    <property type="match status" value="1"/>
</dbReference>
<accession>A0A8J2HNI8</accession>
<dbReference type="EMBL" id="CAJNRD030001122">
    <property type="protein sequence ID" value="CAG5100598.1"/>
    <property type="molecule type" value="Genomic_DNA"/>
</dbReference>
<name>A0A8J2HNI8_COTCN</name>
<proteinExistence type="predicted"/>
<organism evidence="1 2">
    <name type="scientific">Cotesia congregata</name>
    <name type="common">Parasitoid wasp</name>
    <name type="synonym">Apanteles congregatus</name>
    <dbReference type="NCBI Taxonomy" id="51543"/>
    <lineage>
        <taxon>Eukaryota</taxon>
        <taxon>Metazoa</taxon>
        <taxon>Ecdysozoa</taxon>
        <taxon>Arthropoda</taxon>
        <taxon>Hexapoda</taxon>
        <taxon>Insecta</taxon>
        <taxon>Pterygota</taxon>
        <taxon>Neoptera</taxon>
        <taxon>Endopterygota</taxon>
        <taxon>Hymenoptera</taxon>
        <taxon>Apocrita</taxon>
        <taxon>Ichneumonoidea</taxon>
        <taxon>Braconidae</taxon>
        <taxon>Microgastrinae</taxon>
        <taxon>Cotesia</taxon>
    </lineage>
</organism>
<comment type="caution">
    <text evidence="1">The sequence shown here is derived from an EMBL/GenBank/DDBJ whole genome shotgun (WGS) entry which is preliminary data.</text>
</comment>
<keyword evidence="2" id="KW-1185">Reference proteome</keyword>